<comment type="caution">
    <text evidence="6">The sequence shown here is derived from an EMBL/GenBank/DDBJ whole genome shotgun (WGS) entry which is preliminary data.</text>
</comment>
<evidence type="ECO:0000256" key="1">
    <source>
        <dbReference type="ARBA" id="ARBA00022723"/>
    </source>
</evidence>
<evidence type="ECO:0000256" key="2">
    <source>
        <dbReference type="ARBA" id="ARBA00022771"/>
    </source>
</evidence>
<gene>
    <name evidence="6" type="ORF">Dda_8914</name>
</gene>
<dbReference type="AlphaFoldDB" id="A0AAD6IQ47"/>
<sequence length="246" mass="27640">MDVEAYSAWYRGYVEAQAQAPPVERTRTPPSQHCVICNAYPALLCSTCLSAAYCTTRCQHIDRPLHKLICKSYTLLPPRPSPSHRLAIHLPDDSTCPLPLWINCITKTYDGQEYELPDVSAIFHQDTATAQGLDAKSLRENVPRKYKLDHTIDLQFRDTFLFDGSRQNTCVKTLLDGNYHFDWRGPLVVMSLPGVVVGPARYQDVTAADFRVIIDYLKCYYGYGFAALPASLLPTAPKPTESKPPE</sequence>
<dbReference type="EMBL" id="JAQGDS010000013">
    <property type="protein sequence ID" value="KAJ6256413.1"/>
    <property type="molecule type" value="Genomic_DNA"/>
</dbReference>
<proteinExistence type="predicted"/>
<dbReference type="Pfam" id="PF01753">
    <property type="entry name" value="zf-MYND"/>
    <property type="match status" value="1"/>
</dbReference>
<dbReference type="SUPFAM" id="SSF144232">
    <property type="entry name" value="HIT/MYND zinc finger-like"/>
    <property type="match status" value="1"/>
</dbReference>
<name>A0AAD6IQ47_DREDA</name>
<organism evidence="6 7">
    <name type="scientific">Drechslerella dactyloides</name>
    <name type="common">Nematode-trapping fungus</name>
    <name type="synonym">Arthrobotrys dactyloides</name>
    <dbReference type="NCBI Taxonomy" id="74499"/>
    <lineage>
        <taxon>Eukaryota</taxon>
        <taxon>Fungi</taxon>
        <taxon>Dikarya</taxon>
        <taxon>Ascomycota</taxon>
        <taxon>Pezizomycotina</taxon>
        <taxon>Orbiliomycetes</taxon>
        <taxon>Orbiliales</taxon>
        <taxon>Orbiliaceae</taxon>
        <taxon>Drechslerella</taxon>
    </lineage>
</organism>
<keyword evidence="7" id="KW-1185">Reference proteome</keyword>
<feature type="domain" description="MYND-type" evidence="5">
    <location>
        <begin position="34"/>
        <end position="70"/>
    </location>
</feature>
<reference evidence="6" key="1">
    <citation type="submission" date="2023-01" db="EMBL/GenBank/DDBJ databases">
        <title>The chitinases involved in constricting ring structure development in the nematode-trapping fungus Drechslerella dactyloides.</title>
        <authorList>
            <person name="Wang R."/>
            <person name="Zhang L."/>
            <person name="Tang P."/>
            <person name="Li S."/>
            <person name="Liang L."/>
        </authorList>
    </citation>
    <scope>NUCLEOTIDE SEQUENCE</scope>
    <source>
        <strain evidence="6">YMF1.00031</strain>
    </source>
</reference>
<dbReference type="InterPro" id="IPR002893">
    <property type="entry name" value="Znf_MYND"/>
</dbReference>
<dbReference type="Gene3D" id="6.10.140.2220">
    <property type="match status" value="1"/>
</dbReference>
<evidence type="ECO:0000259" key="5">
    <source>
        <dbReference type="PROSITE" id="PS50865"/>
    </source>
</evidence>
<evidence type="ECO:0000256" key="3">
    <source>
        <dbReference type="ARBA" id="ARBA00022833"/>
    </source>
</evidence>
<dbReference type="PROSITE" id="PS50865">
    <property type="entry name" value="ZF_MYND_2"/>
    <property type="match status" value="1"/>
</dbReference>
<dbReference type="GO" id="GO:0008270">
    <property type="term" value="F:zinc ion binding"/>
    <property type="evidence" value="ECO:0007669"/>
    <property type="project" value="UniProtKB-KW"/>
</dbReference>
<evidence type="ECO:0000313" key="6">
    <source>
        <dbReference type="EMBL" id="KAJ6256413.1"/>
    </source>
</evidence>
<keyword evidence="1" id="KW-0479">Metal-binding</keyword>
<dbReference type="Proteomes" id="UP001221413">
    <property type="component" value="Unassembled WGS sequence"/>
</dbReference>
<protein>
    <recommendedName>
        <fullName evidence="5">MYND-type domain-containing protein</fullName>
    </recommendedName>
</protein>
<evidence type="ECO:0000256" key="4">
    <source>
        <dbReference type="PROSITE-ProRule" id="PRU00134"/>
    </source>
</evidence>
<keyword evidence="2 4" id="KW-0863">Zinc-finger</keyword>
<evidence type="ECO:0000313" key="7">
    <source>
        <dbReference type="Proteomes" id="UP001221413"/>
    </source>
</evidence>
<keyword evidence="3" id="KW-0862">Zinc</keyword>
<accession>A0AAD6IQ47</accession>